<dbReference type="Pfam" id="PF00528">
    <property type="entry name" value="BPD_transp_1"/>
    <property type="match status" value="1"/>
</dbReference>
<evidence type="ECO:0000256" key="5">
    <source>
        <dbReference type="ARBA" id="ARBA00022989"/>
    </source>
</evidence>
<keyword evidence="5 7" id="KW-1133">Transmembrane helix</keyword>
<dbReference type="PANTHER" id="PTHR43005">
    <property type="entry name" value="BLR7065 PROTEIN"/>
    <property type="match status" value="1"/>
</dbReference>
<accession>A0ABV8GTM5</accession>
<keyword evidence="2 7" id="KW-0813">Transport</keyword>
<dbReference type="RefSeq" id="WP_379535394.1">
    <property type="nucleotide sequence ID" value="NZ_JBHSBI010000046.1"/>
</dbReference>
<dbReference type="InterPro" id="IPR000515">
    <property type="entry name" value="MetI-like"/>
</dbReference>
<evidence type="ECO:0000313" key="10">
    <source>
        <dbReference type="Proteomes" id="UP001595851"/>
    </source>
</evidence>
<comment type="similarity">
    <text evidence="7">Belongs to the binding-protein-dependent transport system permease family.</text>
</comment>
<evidence type="ECO:0000256" key="4">
    <source>
        <dbReference type="ARBA" id="ARBA00022692"/>
    </source>
</evidence>
<dbReference type="CDD" id="cd06261">
    <property type="entry name" value="TM_PBP2"/>
    <property type="match status" value="1"/>
</dbReference>
<comment type="caution">
    <text evidence="9">The sequence shown here is derived from an EMBL/GenBank/DDBJ whole genome shotgun (WGS) entry which is preliminary data.</text>
</comment>
<evidence type="ECO:0000256" key="3">
    <source>
        <dbReference type="ARBA" id="ARBA00022475"/>
    </source>
</evidence>
<protein>
    <submittedName>
        <fullName evidence="9">Carbohydrate ABC transporter permease</fullName>
    </submittedName>
</protein>
<keyword evidence="3" id="KW-1003">Cell membrane</keyword>
<sequence>MVTAANPAGERVATAGRRRRQGGGEVLFGRRTMVFLLPGAAYLAVLSVYPLIDLFRTAFSDVTAANLLGERPFNGLANMWRVIEDPSFGSVVLQTLVVVAIVLVLGLAGGFAAALMLRPRTRLSSVTLGVMVFVWTLPPVVAGNLWKFLLESGGPVNAVLLWLHVIQQPIPWLANGTLAIVVLGLVNAWMVVPFCALVLRAALLDVSKELLEAAALDGAAGWKVTRYIVLPLLRPVISILGVLVVINAFRSFDLIFVMTSGGPGTATTTLPYLAYQQAFKFYEFGQGSFTATLSLVIVLFLSAVYLRMNRREGP</sequence>
<feature type="transmembrane region" description="Helical" evidence="7">
    <location>
        <begin position="91"/>
        <end position="116"/>
    </location>
</feature>
<feature type="transmembrane region" description="Helical" evidence="7">
    <location>
        <begin position="224"/>
        <end position="247"/>
    </location>
</feature>
<feature type="transmembrane region" description="Helical" evidence="7">
    <location>
        <begin position="287"/>
        <end position="306"/>
    </location>
</feature>
<proteinExistence type="inferred from homology"/>
<evidence type="ECO:0000313" key="9">
    <source>
        <dbReference type="EMBL" id="MFC4015584.1"/>
    </source>
</evidence>
<keyword evidence="6 7" id="KW-0472">Membrane</keyword>
<evidence type="ECO:0000256" key="6">
    <source>
        <dbReference type="ARBA" id="ARBA00023136"/>
    </source>
</evidence>
<dbReference type="Proteomes" id="UP001595851">
    <property type="component" value="Unassembled WGS sequence"/>
</dbReference>
<keyword evidence="10" id="KW-1185">Reference proteome</keyword>
<dbReference type="PANTHER" id="PTHR43005:SF1">
    <property type="entry name" value="SPERMIDINE_PUTRESCINE TRANSPORT SYSTEM PERMEASE PROTEIN"/>
    <property type="match status" value="1"/>
</dbReference>
<keyword evidence="4 7" id="KW-0812">Transmembrane</keyword>
<evidence type="ECO:0000259" key="8">
    <source>
        <dbReference type="PROSITE" id="PS50928"/>
    </source>
</evidence>
<evidence type="ECO:0000256" key="2">
    <source>
        <dbReference type="ARBA" id="ARBA00022448"/>
    </source>
</evidence>
<feature type="transmembrane region" description="Helical" evidence="7">
    <location>
        <begin position="34"/>
        <end position="52"/>
    </location>
</feature>
<feature type="transmembrane region" description="Helical" evidence="7">
    <location>
        <begin position="123"/>
        <end position="142"/>
    </location>
</feature>
<reference evidence="10" key="1">
    <citation type="journal article" date="2019" name="Int. J. Syst. Evol. Microbiol.">
        <title>The Global Catalogue of Microorganisms (GCM) 10K type strain sequencing project: providing services to taxonomists for standard genome sequencing and annotation.</title>
        <authorList>
            <consortium name="The Broad Institute Genomics Platform"/>
            <consortium name="The Broad Institute Genome Sequencing Center for Infectious Disease"/>
            <person name="Wu L."/>
            <person name="Ma J."/>
        </authorList>
    </citation>
    <scope>NUCLEOTIDE SEQUENCE [LARGE SCALE GENOMIC DNA]</scope>
    <source>
        <strain evidence="10">TBRC 1276</strain>
    </source>
</reference>
<gene>
    <name evidence="9" type="ORF">ACFOY2_50825</name>
</gene>
<evidence type="ECO:0000256" key="7">
    <source>
        <dbReference type="RuleBase" id="RU363032"/>
    </source>
</evidence>
<dbReference type="SUPFAM" id="SSF161098">
    <property type="entry name" value="MetI-like"/>
    <property type="match status" value="1"/>
</dbReference>
<dbReference type="Gene3D" id="1.10.3720.10">
    <property type="entry name" value="MetI-like"/>
    <property type="match status" value="1"/>
</dbReference>
<feature type="domain" description="ABC transmembrane type-1" evidence="8">
    <location>
        <begin position="92"/>
        <end position="305"/>
    </location>
</feature>
<dbReference type="PROSITE" id="PS50928">
    <property type="entry name" value="ABC_TM1"/>
    <property type="match status" value="1"/>
</dbReference>
<organism evidence="9 10">
    <name type="scientific">Nonomuraea purpurea</name>
    <dbReference type="NCBI Taxonomy" id="1849276"/>
    <lineage>
        <taxon>Bacteria</taxon>
        <taxon>Bacillati</taxon>
        <taxon>Actinomycetota</taxon>
        <taxon>Actinomycetes</taxon>
        <taxon>Streptosporangiales</taxon>
        <taxon>Streptosporangiaceae</taxon>
        <taxon>Nonomuraea</taxon>
    </lineage>
</organism>
<dbReference type="InterPro" id="IPR035906">
    <property type="entry name" value="MetI-like_sf"/>
</dbReference>
<comment type="subcellular location">
    <subcellularLocation>
        <location evidence="1 7">Cell membrane</location>
        <topology evidence="1 7">Multi-pass membrane protein</topology>
    </subcellularLocation>
</comment>
<feature type="transmembrane region" description="Helical" evidence="7">
    <location>
        <begin position="178"/>
        <end position="204"/>
    </location>
</feature>
<dbReference type="EMBL" id="JBHSBI010000046">
    <property type="protein sequence ID" value="MFC4015584.1"/>
    <property type="molecule type" value="Genomic_DNA"/>
</dbReference>
<name>A0ABV8GTM5_9ACTN</name>
<evidence type="ECO:0000256" key="1">
    <source>
        <dbReference type="ARBA" id="ARBA00004651"/>
    </source>
</evidence>